<organism evidence="2 3">
    <name type="scientific">Brenthis ino</name>
    <name type="common">lesser marbled fritillary</name>
    <dbReference type="NCBI Taxonomy" id="405034"/>
    <lineage>
        <taxon>Eukaryota</taxon>
        <taxon>Metazoa</taxon>
        <taxon>Ecdysozoa</taxon>
        <taxon>Arthropoda</taxon>
        <taxon>Hexapoda</taxon>
        <taxon>Insecta</taxon>
        <taxon>Pterygota</taxon>
        <taxon>Neoptera</taxon>
        <taxon>Endopterygota</taxon>
        <taxon>Lepidoptera</taxon>
        <taxon>Glossata</taxon>
        <taxon>Ditrysia</taxon>
        <taxon>Papilionoidea</taxon>
        <taxon>Nymphalidae</taxon>
        <taxon>Heliconiinae</taxon>
        <taxon>Argynnini</taxon>
        <taxon>Brenthis</taxon>
    </lineage>
</organism>
<dbReference type="OrthoDB" id="7476844at2759"/>
<dbReference type="EMBL" id="OV170229">
    <property type="protein sequence ID" value="CAH0730742.1"/>
    <property type="molecule type" value="Genomic_DNA"/>
</dbReference>
<dbReference type="Proteomes" id="UP000838878">
    <property type="component" value="Chromosome 9"/>
</dbReference>
<dbReference type="Pfam" id="PF03372">
    <property type="entry name" value="Exo_endo_phos"/>
    <property type="match status" value="1"/>
</dbReference>
<feature type="domain" description="Endonuclease/exonuclease/phosphatase" evidence="1">
    <location>
        <begin position="10"/>
        <end position="95"/>
    </location>
</feature>
<evidence type="ECO:0000313" key="3">
    <source>
        <dbReference type="Proteomes" id="UP000838878"/>
    </source>
</evidence>
<evidence type="ECO:0000313" key="2">
    <source>
        <dbReference type="EMBL" id="CAH0730742.1"/>
    </source>
</evidence>
<proteinExistence type="predicted"/>
<dbReference type="GO" id="GO:0003824">
    <property type="term" value="F:catalytic activity"/>
    <property type="evidence" value="ECO:0007669"/>
    <property type="project" value="InterPro"/>
</dbReference>
<protein>
    <recommendedName>
        <fullName evidence="1">Endonuclease/exonuclease/phosphatase domain-containing protein</fullName>
    </recommendedName>
</protein>
<sequence length="137" mass="15092">MDNSLPCNLVSFNCKSIKRSIDNVRHLCQLADIIALQETWLFPHDIQFLSGIDGRFGSTGTSAIDTAAGVVYGRPYGGVALLWNKSVFPNVSVVDCENPRICAIKIVLSDRSILVFSVYMPTDKMINLTEFTDCLSS</sequence>
<keyword evidence="3" id="KW-1185">Reference proteome</keyword>
<dbReference type="InterPro" id="IPR005135">
    <property type="entry name" value="Endo/exonuclease/phosphatase"/>
</dbReference>
<gene>
    <name evidence="2" type="ORF">BINO364_LOCUS15690</name>
</gene>
<dbReference type="InterPro" id="IPR036691">
    <property type="entry name" value="Endo/exonu/phosph_ase_sf"/>
</dbReference>
<accession>A0A8J9VFE3</accession>
<reference evidence="2" key="1">
    <citation type="submission" date="2021-12" db="EMBL/GenBank/DDBJ databases">
        <authorList>
            <person name="Martin H S."/>
        </authorList>
    </citation>
    <scope>NUCLEOTIDE SEQUENCE</scope>
</reference>
<name>A0A8J9VFE3_9NEOP</name>
<dbReference type="SUPFAM" id="SSF56219">
    <property type="entry name" value="DNase I-like"/>
    <property type="match status" value="1"/>
</dbReference>
<feature type="non-terminal residue" evidence="2">
    <location>
        <position position="137"/>
    </location>
</feature>
<evidence type="ECO:0000259" key="1">
    <source>
        <dbReference type="Pfam" id="PF03372"/>
    </source>
</evidence>
<dbReference type="AlphaFoldDB" id="A0A8J9VFE3"/>
<dbReference type="Gene3D" id="3.60.10.10">
    <property type="entry name" value="Endonuclease/exonuclease/phosphatase"/>
    <property type="match status" value="1"/>
</dbReference>